<evidence type="ECO:0000256" key="2">
    <source>
        <dbReference type="ARBA" id="ARBA00022723"/>
    </source>
</evidence>
<reference evidence="7 8" key="1">
    <citation type="submission" date="2023-04" db="EMBL/GenBank/DDBJ databases">
        <title>Marinoamorphus aggregata gen. nov., sp. Nov., isolate from tissue of brittle star Ophioplocus japonicus.</title>
        <authorList>
            <person name="Kawano K."/>
            <person name="Sawayama S."/>
            <person name="Nakagawa S."/>
        </authorList>
    </citation>
    <scope>NUCLEOTIDE SEQUENCE [LARGE SCALE GENOMIC DNA]</scope>
    <source>
        <strain evidence="7 8">NKW23</strain>
    </source>
</reference>
<evidence type="ECO:0000256" key="3">
    <source>
        <dbReference type="ARBA" id="ARBA00023004"/>
    </source>
</evidence>
<keyword evidence="3 4" id="KW-0408">Iron</keyword>
<gene>
    <name evidence="7" type="ORF">LNKW23_09040</name>
</gene>
<dbReference type="InterPro" id="IPR036909">
    <property type="entry name" value="Cyt_c-like_dom_sf"/>
</dbReference>
<feature type="domain" description="Cytochrome c" evidence="6">
    <location>
        <begin position="54"/>
        <end position="152"/>
    </location>
</feature>
<name>A0ABQ6LEC1_9RHOB</name>
<dbReference type="Gene3D" id="1.10.760.10">
    <property type="entry name" value="Cytochrome c-like domain"/>
    <property type="match status" value="1"/>
</dbReference>
<dbReference type="PROSITE" id="PS51007">
    <property type="entry name" value="CYTC"/>
    <property type="match status" value="1"/>
</dbReference>
<keyword evidence="5" id="KW-0732">Signal</keyword>
<proteinExistence type="predicted"/>
<protein>
    <recommendedName>
        <fullName evidence="6">Cytochrome c domain-containing protein</fullName>
    </recommendedName>
</protein>
<feature type="chain" id="PRO_5046891996" description="Cytochrome c domain-containing protein" evidence="5">
    <location>
        <begin position="23"/>
        <end position="156"/>
    </location>
</feature>
<organism evidence="7 8">
    <name type="scientific">Paralimibaculum aggregatum</name>
    <dbReference type="NCBI Taxonomy" id="3036245"/>
    <lineage>
        <taxon>Bacteria</taxon>
        <taxon>Pseudomonadati</taxon>
        <taxon>Pseudomonadota</taxon>
        <taxon>Alphaproteobacteria</taxon>
        <taxon>Rhodobacterales</taxon>
        <taxon>Paracoccaceae</taxon>
        <taxon>Paralimibaculum</taxon>
    </lineage>
</organism>
<dbReference type="SUPFAM" id="SSF46626">
    <property type="entry name" value="Cytochrome c"/>
    <property type="match status" value="1"/>
</dbReference>
<keyword evidence="2 4" id="KW-0479">Metal-binding</keyword>
<keyword evidence="1 4" id="KW-0349">Heme</keyword>
<dbReference type="InterPro" id="IPR009056">
    <property type="entry name" value="Cyt_c-like_dom"/>
</dbReference>
<keyword evidence="8" id="KW-1185">Reference proteome</keyword>
<comment type="caution">
    <text evidence="7">The sequence shown here is derived from an EMBL/GenBank/DDBJ whole genome shotgun (WGS) entry which is preliminary data.</text>
</comment>
<dbReference type="Pfam" id="PF00034">
    <property type="entry name" value="Cytochrom_C"/>
    <property type="match status" value="1"/>
</dbReference>
<sequence length="156" mass="15945">MRNLLGAALAAAVFVAAGEAGGAGTSQDPAAVAPGAVAMTGDGRVEMPLTASPGDGYRGVQLFIDEARTGCTNCHFNADVEGTGQSGNVGPVLSLIGDRNPVPRLRAILVNARAVFGPDTPMPAFYVPDEAGETLLGAQDIEDLVAYLHELQVNAR</sequence>
<evidence type="ECO:0000259" key="6">
    <source>
        <dbReference type="PROSITE" id="PS51007"/>
    </source>
</evidence>
<evidence type="ECO:0000313" key="7">
    <source>
        <dbReference type="EMBL" id="GMG81691.1"/>
    </source>
</evidence>
<feature type="signal peptide" evidence="5">
    <location>
        <begin position="1"/>
        <end position="22"/>
    </location>
</feature>
<dbReference type="RefSeq" id="WP_285670407.1">
    <property type="nucleotide sequence ID" value="NZ_BSYI01000005.1"/>
</dbReference>
<evidence type="ECO:0000256" key="4">
    <source>
        <dbReference type="PROSITE-ProRule" id="PRU00433"/>
    </source>
</evidence>
<dbReference type="Proteomes" id="UP001239909">
    <property type="component" value="Unassembled WGS sequence"/>
</dbReference>
<evidence type="ECO:0000256" key="5">
    <source>
        <dbReference type="SAM" id="SignalP"/>
    </source>
</evidence>
<dbReference type="EMBL" id="BSYI01000005">
    <property type="protein sequence ID" value="GMG81691.1"/>
    <property type="molecule type" value="Genomic_DNA"/>
</dbReference>
<evidence type="ECO:0000313" key="8">
    <source>
        <dbReference type="Proteomes" id="UP001239909"/>
    </source>
</evidence>
<accession>A0ABQ6LEC1</accession>
<evidence type="ECO:0000256" key="1">
    <source>
        <dbReference type="ARBA" id="ARBA00022617"/>
    </source>
</evidence>